<reference evidence="2 3" key="1">
    <citation type="journal article" date="2020" name="ISME J.">
        <title>Uncovering the hidden diversity of litter-decomposition mechanisms in mushroom-forming fungi.</title>
        <authorList>
            <person name="Floudas D."/>
            <person name="Bentzer J."/>
            <person name="Ahren D."/>
            <person name="Johansson T."/>
            <person name="Persson P."/>
            <person name="Tunlid A."/>
        </authorList>
    </citation>
    <scope>NUCLEOTIDE SEQUENCE [LARGE SCALE GENOMIC DNA]</scope>
    <source>
        <strain evidence="2 3">CBS 146.42</strain>
    </source>
</reference>
<evidence type="ECO:0000256" key="1">
    <source>
        <dbReference type="SAM" id="Phobius"/>
    </source>
</evidence>
<organism evidence="2 3">
    <name type="scientific">Leucocoprinus leucothites</name>
    <dbReference type="NCBI Taxonomy" id="201217"/>
    <lineage>
        <taxon>Eukaryota</taxon>
        <taxon>Fungi</taxon>
        <taxon>Dikarya</taxon>
        <taxon>Basidiomycota</taxon>
        <taxon>Agaricomycotina</taxon>
        <taxon>Agaricomycetes</taxon>
        <taxon>Agaricomycetidae</taxon>
        <taxon>Agaricales</taxon>
        <taxon>Agaricineae</taxon>
        <taxon>Agaricaceae</taxon>
        <taxon>Leucocoprinus</taxon>
    </lineage>
</organism>
<evidence type="ECO:0000313" key="2">
    <source>
        <dbReference type="EMBL" id="KAF5349492.1"/>
    </source>
</evidence>
<comment type="caution">
    <text evidence="2">The sequence shown here is derived from an EMBL/GenBank/DDBJ whole genome shotgun (WGS) entry which is preliminary data.</text>
</comment>
<gene>
    <name evidence="2" type="ORF">D9756_008913</name>
</gene>
<feature type="transmembrane region" description="Helical" evidence="1">
    <location>
        <begin position="237"/>
        <end position="257"/>
    </location>
</feature>
<accession>A0A8H5CZL1</accession>
<keyword evidence="1" id="KW-0812">Transmembrane</keyword>
<evidence type="ECO:0000313" key="3">
    <source>
        <dbReference type="Proteomes" id="UP000559027"/>
    </source>
</evidence>
<dbReference type="EMBL" id="JAACJO010000016">
    <property type="protein sequence ID" value="KAF5349492.1"/>
    <property type="molecule type" value="Genomic_DNA"/>
</dbReference>
<name>A0A8H5CZL1_9AGAR</name>
<keyword evidence="3" id="KW-1185">Reference proteome</keyword>
<protein>
    <submittedName>
        <fullName evidence="2">Uncharacterized protein</fullName>
    </submittedName>
</protein>
<dbReference type="AlphaFoldDB" id="A0A8H5CZL1"/>
<dbReference type="OrthoDB" id="3219211at2759"/>
<dbReference type="Proteomes" id="UP000559027">
    <property type="component" value="Unassembled WGS sequence"/>
</dbReference>
<sequence length="264" mass="28510">MCSIAIRDIRTISASTSPLATMRPYYRNLAKEGCFATRSAIIEPYRAQRQSSAQAPRSMVTSTALFSNVARASRHDCGRIISGLRAGGLTLKEWVELLTETANYLVEEIISARKHISPQNIYEVNQLYNAGVPKIASVGLECVGFNQEVYKSFLERAAKFTQSKWKPMHTRTISTINPGSSTPQTNSPGIGVTSNLLVKSGGAFAKPVPGISLPVSPTLLGAKPTGFSVVATGLGPGSGAVLLLHWCTYIIFFSGFIRPISMLR</sequence>
<keyword evidence="1" id="KW-0472">Membrane</keyword>
<keyword evidence="1" id="KW-1133">Transmembrane helix</keyword>
<proteinExistence type="predicted"/>